<dbReference type="AlphaFoldDB" id="A0AAD8XUX9"/>
<evidence type="ECO:0000313" key="2">
    <source>
        <dbReference type="Proteomes" id="UP001224775"/>
    </source>
</evidence>
<sequence length="146" mass="16148">MGRYLSIIYAWLMTEKSAIEILKLLLHKYPEAARHADNENGTLPLHMASGFGGSRSPEFCRVLIEAYPGSERISDASGELPLHFACYKNTLATVEYLYKLYPDAINHTSASDPPIANAVMGMKERDNPTAAEEIVKFLLDCDPSVA</sequence>
<dbReference type="Gene3D" id="1.25.40.20">
    <property type="entry name" value="Ankyrin repeat-containing domain"/>
    <property type="match status" value="1"/>
</dbReference>
<protein>
    <recommendedName>
        <fullName evidence="3">Ankyrin repeat protein</fullName>
    </recommendedName>
</protein>
<accession>A0AAD8XUX9</accession>
<dbReference type="EMBL" id="JATAAI010000041">
    <property type="protein sequence ID" value="KAK1734177.1"/>
    <property type="molecule type" value="Genomic_DNA"/>
</dbReference>
<dbReference type="Proteomes" id="UP001224775">
    <property type="component" value="Unassembled WGS sequence"/>
</dbReference>
<dbReference type="SUPFAM" id="SSF48403">
    <property type="entry name" value="Ankyrin repeat"/>
    <property type="match status" value="1"/>
</dbReference>
<reference evidence="1" key="1">
    <citation type="submission" date="2023-06" db="EMBL/GenBank/DDBJ databases">
        <title>Survivors Of The Sea: Transcriptome response of Skeletonema marinoi to long-term dormancy.</title>
        <authorList>
            <person name="Pinder M.I.M."/>
            <person name="Kourtchenko O."/>
            <person name="Robertson E.K."/>
            <person name="Larsson T."/>
            <person name="Maumus F."/>
            <person name="Osuna-Cruz C.M."/>
            <person name="Vancaester E."/>
            <person name="Stenow R."/>
            <person name="Vandepoele K."/>
            <person name="Ploug H."/>
            <person name="Bruchert V."/>
            <person name="Godhe A."/>
            <person name="Topel M."/>
        </authorList>
    </citation>
    <scope>NUCLEOTIDE SEQUENCE</scope>
    <source>
        <strain evidence="1">R05AC</strain>
    </source>
</reference>
<organism evidence="1 2">
    <name type="scientific">Skeletonema marinoi</name>
    <dbReference type="NCBI Taxonomy" id="267567"/>
    <lineage>
        <taxon>Eukaryota</taxon>
        <taxon>Sar</taxon>
        <taxon>Stramenopiles</taxon>
        <taxon>Ochrophyta</taxon>
        <taxon>Bacillariophyta</taxon>
        <taxon>Coscinodiscophyceae</taxon>
        <taxon>Thalassiosirophycidae</taxon>
        <taxon>Thalassiosirales</taxon>
        <taxon>Skeletonemataceae</taxon>
        <taxon>Skeletonema</taxon>
        <taxon>Skeletonema marinoi-dohrnii complex</taxon>
    </lineage>
</organism>
<comment type="caution">
    <text evidence="1">The sequence shown here is derived from an EMBL/GenBank/DDBJ whole genome shotgun (WGS) entry which is preliminary data.</text>
</comment>
<gene>
    <name evidence="1" type="ORF">QTG54_015180</name>
</gene>
<dbReference type="InterPro" id="IPR036770">
    <property type="entry name" value="Ankyrin_rpt-contain_sf"/>
</dbReference>
<evidence type="ECO:0000313" key="1">
    <source>
        <dbReference type="EMBL" id="KAK1734177.1"/>
    </source>
</evidence>
<proteinExistence type="predicted"/>
<dbReference type="Pfam" id="PF12796">
    <property type="entry name" value="Ank_2"/>
    <property type="match status" value="1"/>
</dbReference>
<keyword evidence="2" id="KW-1185">Reference proteome</keyword>
<evidence type="ECO:0008006" key="3">
    <source>
        <dbReference type="Google" id="ProtNLM"/>
    </source>
</evidence>
<dbReference type="InterPro" id="IPR002110">
    <property type="entry name" value="Ankyrin_rpt"/>
</dbReference>
<name>A0AAD8XUX9_9STRA</name>